<proteinExistence type="predicted"/>
<dbReference type="Proteomes" id="UP001163046">
    <property type="component" value="Unassembled WGS sequence"/>
</dbReference>
<evidence type="ECO:0000313" key="1">
    <source>
        <dbReference type="EMBL" id="KAJ7363619.1"/>
    </source>
</evidence>
<name>A0A9W9YUC7_9CNID</name>
<dbReference type="EMBL" id="MU827305">
    <property type="protein sequence ID" value="KAJ7363619.1"/>
    <property type="molecule type" value="Genomic_DNA"/>
</dbReference>
<organism evidence="1 2">
    <name type="scientific">Desmophyllum pertusum</name>
    <dbReference type="NCBI Taxonomy" id="174260"/>
    <lineage>
        <taxon>Eukaryota</taxon>
        <taxon>Metazoa</taxon>
        <taxon>Cnidaria</taxon>
        <taxon>Anthozoa</taxon>
        <taxon>Hexacorallia</taxon>
        <taxon>Scleractinia</taxon>
        <taxon>Caryophylliina</taxon>
        <taxon>Caryophylliidae</taxon>
        <taxon>Desmophyllum</taxon>
    </lineage>
</organism>
<comment type="caution">
    <text evidence="1">The sequence shown here is derived from an EMBL/GenBank/DDBJ whole genome shotgun (WGS) entry which is preliminary data.</text>
</comment>
<reference evidence="1" key="1">
    <citation type="submission" date="2023-01" db="EMBL/GenBank/DDBJ databases">
        <title>Genome assembly of the deep-sea coral Lophelia pertusa.</title>
        <authorList>
            <person name="Herrera S."/>
            <person name="Cordes E."/>
        </authorList>
    </citation>
    <scope>NUCLEOTIDE SEQUENCE</scope>
    <source>
        <strain evidence="1">USNM1676648</strain>
        <tissue evidence="1">Polyp</tissue>
    </source>
</reference>
<keyword evidence="2" id="KW-1185">Reference proteome</keyword>
<sequence>MKEIILPTRALSSILQDQVITTFAGSTVPRFVAVSRHVINNKTRERRGGESCGVH</sequence>
<protein>
    <submittedName>
        <fullName evidence="1">Uncharacterized protein</fullName>
    </submittedName>
</protein>
<gene>
    <name evidence="1" type="ORF">OS493_009781</name>
</gene>
<accession>A0A9W9YUC7</accession>
<dbReference type="AlphaFoldDB" id="A0A9W9YUC7"/>
<evidence type="ECO:0000313" key="2">
    <source>
        <dbReference type="Proteomes" id="UP001163046"/>
    </source>
</evidence>